<dbReference type="AlphaFoldDB" id="A0A392SE67"/>
<sequence length="107" mass="11642">ASKRNVHGEVYGFVKFANVKNVNKLTKALNAVCFGNYRIHARVAKFDRNDKADGERLRTEKVETKAAEVEVTPSVQVKEGDVEAEGVKVGEVLVRMGAQKAKVGNAG</sequence>
<dbReference type="EMBL" id="LXQA010354529">
    <property type="protein sequence ID" value="MCI46240.1"/>
    <property type="molecule type" value="Genomic_DNA"/>
</dbReference>
<dbReference type="SUPFAM" id="SSF54928">
    <property type="entry name" value="RNA-binding domain, RBD"/>
    <property type="match status" value="1"/>
</dbReference>
<evidence type="ECO:0000313" key="1">
    <source>
        <dbReference type="EMBL" id="MCI46240.1"/>
    </source>
</evidence>
<comment type="caution">
    <text evidence="1">The sequence shown here is derived from an EMBL/GenBank/DDBJ whole genome shotgun (WGS) entry which is preliminary data.</text>
</comment>
<accession>A0A392SE67</accession>
<evidence type="ECO:0000313" key="2">
    <source>
        <dbReference type="Proteomes" id="UP000265520"/>
    </source>
</evidence>
<name>A0A392SE67_9FABA</name>
<dbReference type="GO" id="GO:0003676">
    <property type="term" value="F:nucleic acid binding"/>
    <property type="evidence" value="ECO:0007669"/>
    <property type="project" value="InterPro"/>
</dbReference>
<organism evidence="1 2">
    <name type="scientific">Trifolium medium</name>
    <dbReference type="NCBI Taxonomy" id="97028"/>
    <lineage>
        <taxon>Eukaryota</taxon>
        <taxon>Viridiplantae</taxon>
        <taxon>Streptophyta</taxon>
        <taxon>Embryophyta</taxon>
        <taxon>Tracheophyta</taxon>
        <taxon>Spermatophyta</taxon>
        <taxon>Magnoliopsida</taxon>
        <taxon>eudicotyledons</taxon>
        <taxon>Gunneridae</taxon>
        <taxon>Pentapetalae</taxon>
        <taxon>rosids</taxon>
        <taxon>fabids</taxon>
        <taxon>Fabales</taxon>
        <taxon>Fabaceae</taxon>
        <taxon>Papilionoideae</taxon>
        <taxon>50 kb inversion clade</taxon>
        <taxon>NPAAA clade</taxon>
        <taxon>Hologalegina</taxon>
        <taxon>IRL clade</taxon>
        <taxon>Trifolieae</taxon>
        <taxon>Trifolium</taxon>
    </lineage>
</organism>
<feature type="non-terminal residue" evidence="1">
    <location>
        <position position="1"/>
    </location>
</feature>
<keyword evidence="2" id="KW-1185">Reference proteome</keyword>
<feature type="non-terminal residue" evidence="1">
    <location>
        <position position="107"/>
    </location>
</feature>
<dbReference type="Proteomes" id="UP000265520">
    <property type="component" value="Unassembled WGS sequence"/>
</dbReference>
<protein>
    <submittedName>
        <fullName evidence="1">RNA recognition motif</fullName>
    </submittedName>
</protein>
<reference evidence="1 2" key="1">
    <citation type="journal article" date="2018" name="Front. Plant Sci.">
        <title>Red Clover (Trifolium pratense) and Zigzag Clover (T. medium) - A Picture of Genomic Similarities and Differences.</title>
        <authorList>
            <person name="Dluhosova J."/>
            <person name="Istvanek J."/>
            <person name="Nedelnik J."/>
            <person name="Repkova J."/>
        </authorList>
    </citation>
    <scope>NUCLEOTIDE SEQUENCE [LARGE SCALE GENOMIC DNA]</scope>
    <source>
        <strain evidence="2">cv. 10/8</strain>
        <tissue evidence="1">Leaf</tissue>
    </source>
</reference>
<dbReference type="InterPro" id="IPR035979">
    <property type="entry name" value="RBD_domain_sf"/>
</dbReference>
<proteinExistence type="predicted"/>